<comment type="caution">
    <text evidence="1">The sequence shown here is derived from an EMBL/GenBank/DDBJ whole genome shotgun (WGS) entry which is preliminary data.</text>
</comment>
<reference evidence="1" key="1">
    <citation type="submission" date="2023-07" db="EMBL/GenBank/DDBJ databases">
        <title>Sorghum-associated microbial communities from plants grown in Nebraska, USA.</title>
        <authorList>
            <person name="Schachtman D."/>
        </authorList>
    </citation>
    <scope>NUCLEOTIDE SEQUENCE</scope>
    <source>
        <strain evidence="1">2697</strain>
    </source>
</reference>
<gene>
    <name evidence="1" type="ORF">J2X78_001325</name>
</gene>
<accession>A0ACC6KTT2</accession>
<proteinExistence type="predicted"/>
<evidence type="ECO:0000313" key="2">
    <source>
        <dbReference type="Proteomes" id="UP001246858"/>
    </source>
</evidence>
<evidence type="ECO:0000313" key="1">
    <source>
        <dbReference type="EMBL" id="MDR6782773.1"/>
    </source>
</evidence>
<name>A0ACC6KTT2_9SPHI</name>
<sequence>MSHHQELQTILNQISEAKTYYQVDILINSLTTLKTAPAIQTLAKLENELENLSPLTVTSGQWSSLRYALICLRKINANLKSQVRQP</sequence>
<keyword evidence="2" id="KW-1185">Reference proteome</keyword>
<dbReference type="Proteomes" id="UP001246858">
    <property type="component" value="Unassembled WGS sequence"/>
</dbReference>
<dbReference type="EMBL" id="JAVDTF010000001">
    <property type="protein sequence ID" value="MDR6782773.1"/>
    <property type="molecule type" value="Genomic_DNA"/>
</dbReference>
<protein>
    <submittedName>
        <fullName evidence="1">Uncharacterized protein</fullName>
    </submittedName>
</protein>
<organism evidence="1 2">
    <name type="scientific">Pedobacter africanus</name>
    <dbReference type="NCBI Taxonomy" id="151894"/>
    <lineage>
        <taxon>Bacteria</taxon>
        <taxon>Pseudomonadati</taxon>
        <taxon>Bacteroidota</taxon>
        <taxon>Sphingobacteriia</taxon>
        <taxon>Sphingobacteriales</taxon>
        <taxon>Sphingobacteriaceae</taxon>
        <taxon>Pedobacter</taxon>
    </lineage>
</organism>